<dbReference type="GeneID" id="586463"/>
<keyword evidence="1" id="KW-0175">Coiled coil</keyword>
<evidence type="ECO:0000313" key="3">
    <source>
        <dbReference type="EnsemblMetazoa" id="XP_030842857"/>
    </source>
</evidence>
<dbReference type="OMA" id="QKNRLAY"/>
<dbReference type="AlphaFoldDB" id="A0A7M7NZE6"/>
<feature type="region of interest" description="Disordered" evidence="2">
    <location>
        <begin position="386"/>
        <end position="405"/>
    </location>
</feature>
<reference evidence="4" key="1">
    <citation type="submission" date="2015-02" db="EMBL/GenBank/DDBJ databases">
        <title>Genome sequencing for Strongylocentrotus purpuratus.</title>
        <authorList>
            <person name="Murali S."/>
            <person name="Liu Y."/>
            <person name="Vee V."/>
            <person name="English A."/>
            <person name="Wang M."/>
            <person name="Skinner E."/>
            <person name="Han Y."/>
            <person name="Muzny D.M."/>
            <person name="Worley K.C."/>
            <person name="Gibbs R.A."/>
        </authorList>
    </citation>
    <scope>NUCLEOTIDE SEQUENCE</scope>
</reference>
<feature type="coiled-coil region" evidence="1">
    <location>
        <begin position="428"/>
        <end position="651"/>
    </location>
</feature>
<keyword evidence="4" id="KW-1185">Reference proteome</keyword>
<organism evidence="3 4">
    <name type="scientific">Strongylocentrotus purpuratus</name>
    <name type="common">Purple sea urchin</name>
    <dbReference type="NCBI Taxonomy" id="7668"/>
    <lineage>
        <taxon>Eukaryota</taxon>
        <taxon>Metazoa</taxon>
        <taxon>Echinodermata</taxon>
        <taxon>Eleutherozoa</taxon>
        <taxon>Echinozoa</taxon>
        <taxon>Echinoidea</taxon>
        <taxon>Euechinoidea</taxon>
        <taxon>Echinacea</taxon>
        <taxon>Camarodonta</taxon>
        <taxon>Echinidea</taxon>
        <taxon>Strongylocentrotidae</taxon>
        <taxon>Strongylocentrotus</taxon>
    </lineage>
</organism>
<sequence length="1137" mass="129904">MSSKAVLPPSRLRRSSPETTVHLLQKKLDVAEKETIGLVHKLSGLGFNGSSRLKNGGGEQRGDSSQMNSPDPIQPFIPRSAETEVLHKNYQTLVSRLCRNESQIQTLRLNFCSVQTARDLAKKEAGTLKEQVDVLAETHHAEVGRLNKELERTKKECRDAGVARKASEDEARRLQAALNDAAYTNSDFTVGFEDIQIAKQKLAKRVNELREELGREVSLRGSLEDSHAMLLQRTCEMESILESERREVESMNENCIELRHEGARLMEEKNQESARRKAIEEALTTLKAELASKDVKVAELLEQNKVFASALAASKKTCSDLHTEVEKQATLVIDTQTLLVQVQSERETLQEFVQKNTPHPSQEEQSVVAGLESRINLLEKQKQDYESRLSQERQGKQSVQSSSSRIEEQLISAKLKLSEKETIHQNEMASLEHAIGVVKDELNEALKEKEAVLRSKDSLMDEVNQAVDSMTEERRSVQEKIIQAQAEVTNLTRHKEAAEQDNSQLRERISILEQHQSAHQKVESTITELLDSKNRLAYEKGQLQNRVEQLQRDMKSMDNVHADASKLKSINADLEAKLREAKRELTEGKQNLQHMENVLKQEHANASRKEEDFSLAIQVRDSALKDAEKLREELEALKRREKQKTTTLQKNLSDARSDHNKMAATLESIMTSHGQLQVVVETFQTEMGQRDHELAALRQERQSHKRSTEKMQREVTRLQEQLAAMETADSNQLASLNIDLTKAAQSQTKMATRLQEALATVSKQQVALEGLQGELDKRAAQYHILSDTRQHEKEESHRIKEELAGKVESLKQQLKSTRDSNQKKLTLELSELRQTHTDSKSRAEKLPKENKELLSKLDDVEQKHSKLKIRLASQKTQLDQFRNTQRSNKDLETQLLQIQDQLKEMEQTKTEYAAKNRDQSRTIASFMDQMSGLQRELGSLSEIQKEESYQSRDKVRKLEKDAEKASRIQKENAKLKKQLRETEEKTLATEEKLAEASNESLQISNHLQEAHDWFQSRYSSLQKALSETKKKQALLEQTAAEQQRELSHERQKSESQTKKAEEMIRASRQALNQLANQAEVDQLETKTQMHNLAMRVQAERDHATYADHKMQKLLNTSAELVEELTLELDRSYSNTRP</sequence>
<dbReference type="CTD" id="284992"/>
<feature type="region of interest" description="Disordered" evidence="2">
    <location>
        <begin position="830"/>
        <end position="850"/>
    </location>
</feature>
<dbReference type="KEGG" id="spu:586463"/>
<dbReference type="OrthoDB" id="416454at2759"/>
<feature type="coiled-coil region" evidence="1">
    <location>
        <begin position="241"/>
        <end position="303"/>
    </location>
</feature>
<dbReference type="Proteomes" id="UP000007110">
    <property type="component" value="Unassembled WGS sequence"/>
</dbReference>
<protein>
    <submittedName>
        <fullName evidence="3">Uncharacterized protein</fullName>
    </submittedName>
</protein>
<dbReference type="PANTHER" id="PTHR35352">
    <property type="entry name" value="COILED-COIL DOMAIN-CONTAINING PROTEIN 150"/>
    <property type="match status" value="1"/>
</dbReference>
<feature type="region of interest" description="Disordered" evidence="2">
    <location>
        <begin position="49"/>
        <end position="75"/>
    </location>
</feature>
<accession>A0A7M7NZE6</accession>
<proteinExistence type="predicted"/>
<reference evidence="3" key="2">
    <citation type="submission" date="2021-01" db="UniProtKB">
        <authorList>
            <consortium name="EnsemblMetazoa"/>
        </authorList>
    </citation>
    <scope>IDENTIFICATION</scope>
</reference>
<feature type="compositionally biased region" description="Basic and acidic residues" evidence="2">
    <location>
        <begin position="386"/>
        <end position="395"/>
    </location>
</feature>
<feature type="region of interest" description="Disordered" evidence="2">
    <location>
        <begin position="944"/>
        <end position="988"/>
    </location>
</feature>
<dbReference type="RefSeq" id="XP_030842857.1">
    <property type="nucleotide sequence ID" value="XM_030986997.1"/>
</dbReference>
<evidence type="ECO:0000256" key="1">
    <source>
        <dbReference type="SAM" id="Coils"/>
    </source>
</evidence>
<evidence type="ECO:0000313" key="4">
    <source>
        <dbReference type="Proteomes" id="UP000007110"/>
    </source>
</evidence>
<dbReference type="PANTHER" id="PTHR35352:SF1">
    <property type="entry name" value="COILED-COIL DOMAIN-CONTAINING PROTEIN 150"/>
    <property type="match status" value="1"/>
</dbReference>
<feature type="region of interest" description="Disordered" evidence="2">
    <location>
        <begin position="1036"/>
        <end position="1059"/>
    </location>
</feature>
<feature type="compositionally biased region" description="Basic and acidic residues" evidence="2">
    <location>
        <begin position="1042"/>
        <end position="1059"/>
    </location>
</feature>
<name>A0A7M7NZE6_STRPU</name>
<evidence type="ECO:0000256" key="2">
    <source>
        <dbReference type="SAM" id="MobiDB-lite"/>
    </source>
</evidence>
<dbReference type="InterPro" id="IPR038807">
    <property type="entry name" value="CCDC150"/>
</dbReference>
<dbReference type="InParanoid" id="A0A7M7NZE6"/>
<dbReference type="EnsemblMetazoa" id="XM_030986997">
    <property type="protein sequence ID" value="XP_030842857"/>
    <property type="gene ID" value="LOC586463"/>
</dbReference>
<feature type="coiled-coil region" evidence="1">
    <location>
        <begin position="694"/>
        <end position="728"/>
    </location>
</feature>